<evidence type="ECO:0000313" key="2">
    <source>
        <dbReference type="Proteomes" id="UP000019132"/>
    </source>
</evidence>
<dbReference type="EMBL" id="GL376629">
    <property type="status" value="NOT_ANNOTATED_CDS"/>
    <property type="molecule type" value="Genomic_DNA"/>
</dbReference>
<dbReference type="AlphaFoldDB" id="K3WQX7"/>
<dbReference type="EnsemblProtists" id="PYU1_T007369">
    <property type="protein sequence ID" value="PYU1_T007369"/>
    <property type="gene ID" value="PYU1_G007353"/>
</dbReference>
<keyword evidence="2" id="KW-1185">Reference proteome</keyword>
<dbReference type="EnsemblProtists" id="PYU1_T007364">
    <property type="protein sequence ID" value="PYU1_T007364"/>
    <property type="gene ID" value="PYU1_G007348"/>
</dbReference>
<evidence type="ECO:0000313" key="1">
    <source>
        <dbReference type="EnsemblProtists" id="PYU1_T007369"/>
    </source>
</evidence>
<sequence>MNFDSESGSPQVLLAGDIPCGVEEATSVLSSTNDSDLNATMKGLYWKEFIYGSVVHMVSPEPFAPDPP</sequence>
<organism evidence="1 2">
    <name type="scientific">Globisporangium ultimum (strain ATCC 200006 / CBS 805.95 / DAOM BR144)</name>
    <name type="common">Pythium ultimum</name>
    <dbReference type="NCBI Taxonomy" id="431595"/>
    <lineage>
        <taxon>Eukaryota</taxon>
        <taxon>Sar</taxon>
        <taxon>Stramenopiles</taxon>
        <taxon>Oomycota</taxon>
        <taxon>Peronosporomycetes</taxon>
        <taxon>Pythiales</taxon>
        <taxon>Pythiaceae</taxon>
        <taxon>Globisporangium</taxon>
    </lineage>
</organism>
<accession>K3WQX7</accession>
<proteinExistence type="predicted"/>
<reference evidence="2" key="1">
    <citation type="journal article" date="2010" name="Genome Biol.">
        <title>Genome sequence of the necrotrophic plant pathogen Pythium ultimum reveals original pathogenicity mechanisms and effector repertoire.</title>
        <authorList>
            <person name="Levesque C.A."/>
            <person name="Brouwer H."/>
            <person name="Cano L."/>
            <person name="Hamilton J.P."/>
            <person name="Holt C."/>
            <person name="Huitema E."/>
            <person name="Raffaele S."/>
            <person name="Robideau G.P."/>
            <person name="Thines M."/>
            <person name="Win J."/>
            <person name="Zerillo M.M."/>
            <person name="Beakes G.W."/>
            <person name="Boore J.L."/>
            <person name="Busam D."/>
            <person name="Dumas B."/>
            <person name="Ferriera S."/>
            <person name="Fuerstenberg S.I."/>
            <person name="Gachon C.M."/>
            <person name="Gaulin E."/>
            <person name="Govers F."/>
            <person name="Grenville-Briggs L."/>
            <person name="Horner N."/>
            <person name="Hostetler J."/>
            <person name="Jiang R.H."/>
            <person name="Johnson J."/>
            <person name="Krajaejun T."/>
            <person name="Lin H."/>
            <person name="Meijer H.J."/>
            <person name="Moore B."/>
            <person name="Morris P."/>
            <person name="Phuntmart V."/>
            <person name="Puiu D."/>
            <person name="Shetty J."/>
            <person name="Stajich J.E."/>
            <person name="Tripathy S."/>
            <person name="Wawra S."/>
            <person name="van West P."/>
            <person name="Whitty B.R."/>
            <person name="Coutinho P.M."/>
            <person name="Henrissat B."/>
            <person name="Martin F."/>
            <person name="Thomas P.D."/>
            <person name="Tyler B.M."/>
            <person name="De Vries R.P."/>
            <person name="Kamoun S."/>
            <person name="Yandell M."/>
            <person name="Tisserat N."/>
            <person name="Buell C.R."/>
        </authorList>
    </citation>
    <scope>NUCLEOTIDE SEQUENCE</scope>
    <source>
        <strain evidence="2">DAOM:BR144</strain>
    </source>
</reference>
<protein>
    <submittedName>
        <fullName evidence="1">Uncharacterized protein</fullName>
    </submittedName>
</protein>
<reference evidence="2" key="2">
    <citation type="submission" date="2010-04" db="EMBL/GenBank/DDBJ databases">
        <authorList>
            <person name="Buell R."/>
            <person name="Hamilton J."/>
            <person name="Hostetler J."/>
        </authorList>
    </citation>
    <scope>NUCLEOTIDE SEQUENCE [LARGE SCALE GENOMIC DNA]</scope>
    <source>
        <strain evidence="2">DAOM:BR144</strain>
    </source>
</reference>
<name>K3WQX7_GLOUD</name>
<dbReference type="InParanoid" id="K3WQX7"/>
<dbReference type="VEuPathDB" id="FungiDB:PYU1_G007353"/>
<dbReference type="STRING" id="431595.K3WQX7"/>
<dbReference type="HOGENOM" id="CLU_2799607_0_0_1"/>
<dbReference type="Proteomes" id="UP000019132">
    <property type="component" value="Unassembled WGS sequence"/>
</dbReference>
<reference evidence="1" key="3">
    <citation type="submission" date="2015-02" db="UniProtKB">
        <authorList>
            <consortium name="EnsemblProtists"/>
        </authorList>
    </citation>
    <scope>IDENTIFICATION</scope>
    <source>
        <strain evidence="1">DAOM BR144</strain>
    </source>
</reference>
<dbReference type="VEuPathDB" id="FungiDB:PYU1_G007348"/>